<dbReference type="SUPFAM" id="SSF50985">
    <property type="entry name" value="RCC1/BLIP-II"/>
    <property type="match status" value="1"/>
</dbReference>
<dbReference type="EMBL" id="WSRQ01000041">
    <property type="protein sequence ID" value="MVX65935.1"/>
    <property type="molecule type" value="Genomic_DNA"/>
</dbReference>
<organism evidence="1 2">
    <name type="scientific">Clostridium chromiireducens</name>
    <dbReference type="NCBI Taxonomy" id="225345"/>
    <lineage>
        <taxon>Bacteria</taxon>
        <taxon>Bacillati</taxon>
        <taxon>Bacillota</taxon>
        <taxon>Clostridia</taxon>
        <taxon>Eubacteriales</taxon>
        <taxon>Clostridiaceae</taxon>
        <taxon>Clostridium</taxon>
    </lineage>
</organism>
<evidence type="ECO:0000313" key="1">
    <source>
        <dbReference type="EMBL" id="MVX65935.1"/>
    </source>
</evidence>
<comment type="caution">
    <text evidence="1">The sequence shown here is derived from an EMBL/GenBank/DDBJ whole genome shotgun (WGS) entry which is preliminary data.</text>
</comment>
<evidence type="ECO:0008006" key="3">
    <source>
        <dbReference type="Google" id="ProtNLM"/>
    </source>
</evidence>
<dbReference type="AlphaFoldDB" id="A0A964W420"/>
<accession>A0A964W420</accession>
<dbReference type="RefSeq" id="WP_160360593.1">
    <property type="nucleotide sequence ID" value="NZ_WSRQ01000041.1"/>
</dbReference>
<sequence>MVRKIKFPLIMNKDVEVRTIEDLKRYFDIERVTEYFLNGKLKTWLEQRNYNNEINLIKELEDYKDKKQIPNKLCEIFDVEYKVDIDILEMKNKIKRENLLKQFTDDEKWLEKIDYIAFNQEELEQMLNNNKEKYKKCYLCGEEFKVFDKIKNITYIGVNTATLKINSNASLFDAKVNNIRFENVKITSDTNIDAKIEEYKKLNIDYEKINLKNMQDIKYCKTVTDGLRSISGSPNTLIDYMGNVHVLGNTANGEGYIPNFDAPIIDVEYQIALCVALDKNGKVYQWGNLGYDFPAVPKDLPKINQIATNYKKIVIAIDEFGKLHWWGGYGSERIFLGDYYHKENWKVMPDIKSKIVQVETHGSIVLALDEFGKVYSWGYYREYTWSQPNKIHDIPNGLPVIKKIALGMDKSVLALDENGMVHSWGEKYEGSPIIPNDLPFIVDITFFNERDIPLALDESGKVHILGGPKDSLKFYSNKIENFKNLPKLKYLYSAGGIDEFGNLYNVNRIEERLKVMIPYR</sequence>
<reference evidence="1" key="1">
    <citation type="submission" date="2019-12" db="EMBL/GenBank/DDBJ databases">
        <title>Microbes associate with the intestines of laboratory mice.</title>
        <authorList>
            <person name="Navarre W."/>
            <person name="Wong E."/>
        </authorList>
    </citation>
    <scope>NUCLEOTIDE SEQUENCE</scope>
    <source>
        <strain evidence="1">NM79_F5</strain>
    </source>
</reference>
<dbReference type="Gene3D" id="2.130.10.30">
    <property type="entry name" value="Regulator of chromosome condensation 1/beta-lactamase-inhibitor protein II"/>
    <property type="match status" value="1"/>
</dbReference>
<dbReference type="InterPro" id="IPR009091">
    <property type="entry name" value="RCC1/BLIP-II"/>
</dbReference>
<proteinExistence type="predicted"/>
<dbReference type="Proteomes" id="UP000656077">
    <property type="component" value="Unassembled WGS sequence"/>
</dbReference>
<protein>
    <recommendedName>
        <fullName evidence="3">Regulator of chromosome condensation (RCC1) repeat protein</fullName>
    </recommendedName>
</protein>
<gene>
    <name evidence="1" type="ORF">GKZ28_19845</name>
</gene>
<evidence type="ECO:0000313" key="2">
    <source>
        <dbReference type="Proteomes" id="UP000656077"/>
    </source>
</evidence>
<name>A0A964W420_9CLOT</name>